<evidence type="ECO:0000256" key="8">
    <source>
        <dbReference type="ARBA" id="ARBA00022989"/>
    </source>
</evidence>
<organism evidence="11 12">
    <name type="scientific">Acidihalobacter yilgarnensis</name>
    <dbReference type="NCBI Taxonomy" id="2819280"/>
    <lineage>
        <taxon>Bacteria</taxon>
        <taxon>Pseudomonadati</taxon>
        <taxon>Pseudomonadota</taxon>
        <taxon>Gammaproteobacteria</taxon>
        <taxon>Chromatiales</taxon>
        <taxon>Ectothiorhodospiraceae</taxon>
        <taxon>Acidihalobacter</taxon>
    </lineage>
</organism>
<dbReference type="PROSITE" id="PS52015">
    <property type="entry name" value="TONB_CTD"/>
    <property type="match status" value="1"/>
</dbReference>
<dbReference type="GO" id="GO:0015031">
    <property type="term" value="P:protein transport"/>
    <property type="evidence" value="ECO:0007669"/>
    <property type="project" value="UniProtKB-KW"/>
</dbReference>
<keyword evidence="12" id="KW-1185">Reference proteome</keyword>
<evidence type="ECO:0000256" key="1">
    <source>
        <dbReference type="ARBA" id="ARBA00004383"/>
    </source>
</evidence>
<keyword evidence="3" id="KW-0813">Transport</keyword>
<evidence type="ECO:0000256" key="5">
    <source>
        <dbReference type="ARBA" id="ARBA00022519"/>
    </source>
</evidence>
<comment type="subcellular location">
    <subcellularLocation>
        <location evidence="1">Cell inner membrane</location>
        <topology evidence="1">Single-pass membrane protein</topology>
        <orientation evidence="1">Periplasmic side</orientation>
    </subcellularLocation>
</comment>
<dbReference type="InterPro" id="IPR006260">
    <property type="entry name" value="TonB/TolA_C"/>
</dbReference>
<evidence type="ECO:0000256" key="6">
    <source>
        <dbReference type="ARBA" id="ARBA00022692"/>
    </source>
</evidence>
<reference evidence="12" key="1">
    <citation type="submission" date="2016-09" db="EMBL/GenBank/DDBJ databases">
        <title>Acidihalobacter prosperus F5.</title>
        <authorList>
            <person name="Khaleque H.N."/>
            <person name="Ramsay J.P."/>
            <person name="Kaksonen A.H."/>
            <person name="Boxall N.J."/>
            <person name="Watkin E.L.J."/>
        </authorList>
    </citation>
    <scope>NUCLEOTIDE SEQUENCE [LARGE SCALE GENOMIC DNA]</scope>
    <source>
        <strain evidence="12">F5</strain>
    </source>
</reference>
<dbReference type="NCBIfam" id="TIGR01352">
    <property type="entry name" value="tonB_Cterm"/>
    <property type="match status" value="1"/>
</dbReference>
<evidence type="ECO:0000259" key="10">
    <source>
        <dbReference type="PROSITE" id="PS52015"/>
    </source>
</evidence>
<comment type="similarity">
    <text evidence="2">Belongs to the TonB family.</text>
</comment>
<evidence type="ECO:0000256" key="4">
    <source>
        <dbReference type="ARBA" id="ARBA00022475"/>
    </source>
</evidence>
<keyword evidence="4" id="KW-1003">Cell membrane</keyword>
<evidence type="ECO:0000256" key="9">
    <source>
        <dbReference type="ARBA" id="ARBA00023136"/>
    </source>
</evidence>
<dbReference type="InterPro" id="IPR037682">
    <property type="entry name" value="TonB_C"/>
</dbReference>
<evidence type="ECO:0000256" key="7">
    <source>
        <dbReference type="ARBA" id="ARBA00022927"/>
    </source>
</evidence>
<dbReference type="GO" id="GO:0055085">
    <property type="term" value="P:transmembrane transport"/>
    <property type="evidence" value="ECO:0007669"/>
    <property type="project" value="InterPro"/>
</dbReference>
<keyword evidence="9" id="KW-0472">Membrane</keyword>
<dbReference type="Pfam" id="PF03544">
    <property type="entry name" value="TonB_C"/>
    <property type="match status" value="1"/>
</dbReference>
<accession>A0A1D8IN41</accession>
<dbReference type="InterPro" id="IPR051045">
    <property type="entry name" value="TonB-dependent_transducer"/>
</dbReference>
<evidence type="ECO:0000313" key="11">
    <source>
        <dbReference type="EMBL" id="AOU97888.1"/>
    </source>
</evidence>
<keyword evidence="8" id="KW-1133">Transmembrane helix</keyword>
<dbReference type="KEGG" id="aprs:BI364_07845"/>
<keyword evidence="6" id="KW-0812">Transmembrane</keyword>
<feature type="domain" description="TonB C-terminal" evidence="10">
    <location>
        <begin position="153"/>
        <end position="244"/>
    </location>
</feature>
<dbReference type="PANTHER" id="PTHR33446">
    <property type="entry name" value="PROTEIN TONB-RELATED"/>
    <property type="match status" value="1"/>
</dbReference>
<dbReference type="EMBL" id="CP017415">
    <property type="protein sequence ID" value="AOU97888.1"/>
    <property type="molecule type" value="Genomic_DNA"/>
</dbReference>
<dbReference type="AlphaFoldDB" id="A0A1D8IN41"/>
<evidence type="ECO:0000256" key="2">
    <source>
        <dbReference type="ARBA" id="ARBA00006555"/>
    </source>
</evidence>
<protein>
    <recommendedName>
        <fullName evidence="10">TonB C-terminal domain-containing protein</fullName>
    </recommendedName>
</protein>
<evidence type="ECO:0000256" key="3">
    <source>
        <dbReference type="ARBA" id="ARBA00022448"/>
    </source>
</evidence>
<keyword evidence="5" id="KW-0997">Cell inner membrane</keyword>
<proteinExistence type="inferred from homology"/>
<dbReference type="SUPFAM" id="SSF74653">
    <property type="entry name" value="TolA/TonB C-terminal domain"/>
    <property type="match status" value="1"/>
</dbReference>
<dbReference type="Proteomes" id="UP000095401">
    <property type="component" value="Chromosome"/>
</dbReference>
<sequence length="244" mass="26299">MPKAAIGALGFELLLLFVLAITLAHQVRQAPDVPAVQMMLLPTPPVAVHKPVPPTVQPKTPVVPTPVKPPPVVPKPVHHAPPPKVVHHRPAVKPAKPVPRHVVRHVVVHKPVHHPRKVAVAHPLPVHRMAPIPVKQVAPAKPTPPAKPTVSNAYRSEVRHAIQSAATYPYAAKISQITGKARVSFMYKAGHVLDAHIIVSSGVAMLDQAALSAVKDATIPSPPNNLIGDELNFKVWVRFYLGRT</sequence>
<evidence type="ECO:0000313" key="12">
    <source>
        <dbReference type="Proteomes" id="UP000095401"/>
    </source>
</evidence>
<dbReference type="GO" id="GO:0031992">
    <property type="term" value="F:energy transducer activity"/>
    <property type="evidence" value="ECO:0007669"/>
    <property type="project" value="TreeGrafter"/>
</dbReference>
<dbReference type="GO" id="GO:0098797">
    <property type="term" value="C:plasma membrane protein complex"/>
    <property type="evidence" value="ECO:0007669"/>
    <property type="project" value="TreeGrafter"/>
</dbReference>
<dbReference type="PANTHER" id="PTHR33446:SF11">
    <property type="entry name" value="TONB3"/>
    <property type="match status" value="1"/>
</dbReference>
<name>A0A1D8IN41_9GAMM</name>
<gene>
    <name evidence="11" type="ORF">BI364_07845</name>
</gene>
<dbReference type="Gene3D" id="3.30.1150.10">
    <property type="match status" value="1"/>
</dbReference>
<keyword evidence="7" id="KW-0653">Protein transport</keyword>